<dbReference type="AlphaFoldDB" id="A0A9P0K328"/>
<keyword evidence="2" id="KW-1185">Reference proteome</keyword>
<gene>
    <name evidence="1" type="ORF">ACAOBT_LOCUS5135</name>
</gene>
<dbReference type="EMBL" id="CAKOFQ010006707">
    <property type="protein sequence ID" value="CAH1963305.1"/>
    <property type="molecule type" value="Genomic_DNA"/>
</dbReference>
<proteinExistence type="predicted"/>
<dbReference type="OrthoDB" id="2020852at2759"/>
<evidence type="ECO:0000313" key="1">
    <source>
        <dbReference type="EMBL" id="CAH1963305.1"/>
    </source>
</evidence>
<name>A0A9P0K328_ACAOB</name>
<protein>
    <submittedName>
        <fullName evidence="1">Uncharacterized protein</fullName>
    </submittedName>
</protein>
<reference evidence="1" key="1">
    <citation type="submission" date="2022-03" db="EMBL/GenBank/DDBJ databases">
        <authorList>
            <person name="Sayadi A."/>
        </authorList>
    </citation>
    <scope>NUCLEOTIDE SEQUENCE</scope>
</reference>
<organism evidence="1 2">
    <name type="scientific">Acanthoscelides obtectus</name>
    <name type="common">Bean weevil</name>
    <name type="synonym">Bruchus obtectus</name>
    <dbReference type="NCBI Taxonomy" id="200917"/>
    <lineage>
        <taxon>Eukaryota</taxon>
        <taxon>Metazoa</taxon>
        <taxon>Ecdysozoa</taxon>
        <taxon>Arthropoda</taxon>
        <taxon>Hexapoda</taxon>
        <taxon>Insecta</taxon>
        <taxon>Pterygota</taxon>
        <taxon>Neoptera</taxon>
        <taxon>Endopterygota</taxon>
        <taxon>Coleoptera</taxon>
        <taxon>Polyphaga</taxon>
        <taxon>Cucujiformia</taxon>
        <taxon>Chrysomeloidea</taxon>
        <taxon>Chrysomelidae</taxon>
        <taxon>Bruchinae</taxon>
        <taxon>Bruchini</taxon>
        <taxon>Acanthoscelides</taxon>
    </lineage>
</organism>
<sequence>MYSPPLYEAVDDFLLVYICHMLKLGKDAALDASRLSGIRSTNMQCQCAISFEIGRQLGSRKKKMALSNFGYSCLSYETVGFSKFPISTFVRFVKTARNNSLYDF</sequence>
<dbReference type="Proteomes" id="UP001152888">
    <property type="component" value="Unassembled WGS sequence"/>
</dbReference>
<evidence type="ECO:0000313" key="2">
    <source>
        <dbReference type="Proteomes" id="UP001152888"/>
    </source>
</evidence>
<comment type="caution">
    <text evidence="1">The sequence shown here is derived from an EMBL/GenBank/DDBJ whole genome shotgun (WGS) entry which is preliminary data.</text>
</comment>
<accession>A0A9P0K328</accession>